<dbReference type="PRINTS" id="PR00449">
    <property type="entry name" value="RASTRNSFRMNG"/>
</dbReference>
<gene>
    <name evidence="3" type="ORF">M9Y10_009668</name>
</gene>
<dbReference type="SMART" id="SM00174">
    <property type="entry name" value="RHO"/>
    <property type="match status" value="1"/>
</dbReference>
<evidence type="ECO:0008006" key="5">
    <source>
        <dbReference type="Google" id="ProtNLM"/>
    </source>
</evidence>
<dbReference type="PROSITE" id="PS51420">
    <property type="entry name" value="RHO"/>
    <property type="match status" value="1"/>
</dbReference>
<sequence length="190" mass="21005">MQSHKVVFIGNSSVGKTSIISQMIYNNSSDSQQPTVGIDFFSKNITVGTDTIRVQIWDTAGQEQFHSLIPSYLRNSTIAVIVYDISNKESFESLEHWIKDVQDVANPALIIVGNKTDLEESRAVSIEDGEKFAQAQNAKFIETSARKPSNIDKLIEIIGQIPIVNQTDVHLEKNDVNIKESDNSGGGCFC</sequence>
<protein>
    <recommendedName>
        <fullName evidence="5">Small GTP-binding protein</fullName>
    </recommendedName>
</protein>
<accession>A0ABR2IQH3</accession>
<dbReference type="EMBL" id="JAPFFF010000015">
    <property type="protein sequence ID" value="KAK8866701.1"/>
    <property type="molecule type" value="Genomic_DNA"/>
</dbReference>
<dbReference type="Gene3D" id="3.40.50.300">
    <property type="entry name" value="P-loop containing nucleotide triphosphate hydrolases"/>
    <property type="match status" value="1"/>
</dbReference>
<dbReference type="Proteomes" id="UP001470230">
    <property type="component" value="Unassembled WGS sequence"/>
</dbReference>
<dbReference type="Pfam" id="PF00071">
    <property type="entry name" value="Ras"/>
    <property type="match status" value="1"/>
</dbReference>
<evidence type="ECO:0000313" key="3">
    <source>
        <dbReference type="EMBL" id="KAK8866701.1"/>
    </source>
</evidence>
<dbReference type="PROSITE" id="PS51419">
    <property type="entry name" value="RAB"/>
    <property type="match status" value="1"/>
</dbReference>
<dbReference type="PROSITE" id="PS51421">
    <property type="entry name" value="RAS"/>
    <property type="match status" value="1"/>
</dbReference>
<dbReference type="CDD" id="cd01861">
    <property type="entry name" value="Rab6"/>
    <property type="match status" value="1"/>
</dbReference>
<keyword evidence="1" id="KW-0547">Nucleotide-binding</keyword>
<evidence type="ECO:0000313" key="4">
    <source>
        <dbReference type="Proteomes" id="UP001470230"/>
    </source>
</evidence>
<dbReference type="SMART" id="SM00176">
    <property type="entry name" value="RAN"/>
    <property type="match status" value="1"/>
</dbReference>
<dbReference type="InterPro" id="IPR050227">
    <property type="entry name" value="Rab"/>
</dbReference>
<proteinExistence type="predicted"/>
<dbReference type="SMART" id="SM00173">
    <property type="entry name" value="RAS"/>
    <property type="match status" value="1"/>
</dbReference>
<name>A0ABR2IQH3_9EUKA</name>
<evidence type="ECO:0000256" key="1">
    <source>
        <dbReference type="ARBA" id="ARBA00022741"/>
    </source>
</evidence>
<keyword evidence="4" id="KW-1185">Reference proteome</keyword>
<reference evidence="3 4" key="1">
    <citation type="submission" date="2024-04" db="EMBL/GenBank/DDBJ databases">
        <title>Tritrichomonas musculus Genome.</title>
        <authorList>
            <person name="Alves-Ferreira E."/>
            <person name="Grigg M."/>
            <person name="Lorenzi H."/>
            <person name="Galac M."/>
        </authorList>
    </citation>
    <scope>NUCLEOTIDE SEQUENCE [LARGE SCALE GENOMIC DNA]</scope>
    <source>
        <strain evidence="3 4">EAF2021</strain>
    </source>
</reference>
<organism evidence="3 4">
    <name type="scientific">Tritrichomonas musculus</name>
    <dbReference type="NCBI Taxonomy" id="1915356"/>
    <lineage>
        <taxon>Eukaryota</taxon>
        <taxon>Metamonada</taxon>
        <taxon>Parabasalia</taxon>
        <taxon>Tritrichomonadida</taxon>
        <taxon>Tritrichomonadidae</taxon>
        <taxon>Tritrichomonas</taxon>
    </lineage>
</organism>
<dbReference type="SUPFAM" id="SSF52540">
    <property type="entry name" value="P-loop containing nucleoside triphosphate hydrolases"/>
    <property type="match status" value="1"/>
</dbReference>
<dbReference type="PANTHER" id="PTHR47977">
    <property type="entry name" value="RAS-RELATED PROTEIN RAB"/>
    <property type="match status" value="1"/>
</dbReference>
<dbReference type="SMART" id="SM00175">
    <property type="entry name" value="RAB"/>
    <property type="match status" value="1"/>
</dbReference>
<comment type="caution">
    <text evidence="3">The sequence shown here is derived from an EMBL/GenBank/DDBJ whole genome shotgun (WGS) entry which is preliminary data.</text>
</comment>
<dbReference type="InterPro" id="IPR027417">
    <property type="entry name" value="P-loop_NTPase"/>
</dbReference>
<dbReference type="InterPro" id="IPR001806">
    <property type="entry name" value="Small_GTPase"/>
</dbReference>
<dbReference type="InterPro" id="IPR005225">
    <property type="entry name" value="Small_GTP-bd"/>
</dbReference>
<evidence type="ECO:0000256" key="2">
    <source>
        <dbReference type="ARBA" id="ARBA00023134"/>
    </source>
</evidence>
<keyword evidence="2" id="KW-0342">GTP-binding</keyword>
<dbReference type="NCBIfam" id="TIGR00231">
    <property type="entry name" value="small_GTP"/>
    <property type="match status" value="1"/>
</dbReference>